<sequence length="432" mass="50544">MDSVRVANMEECQKYFKSRSVFRKLFQKTRQKYESLGRLAGTMRLDNLTEKERKDLGGFFQKDYKETKTVFISTKMLEQTLKNSKFAEFSWEEILEQFFQEPLVSNKEIEQKQQQEKQEFFQNIDLASGKLGKQWMESVLREKGKCYYTVIQNYKRDKAELEQALKSVLKAVDHLPILEKKRKRLDVFAASITGNPHYFDEGTLGERLLSAFLQFYFDLELSTENYIEQKRELFYRAGILKDELSNYVLTYGIIGTDEDGRIHAGLKGFCERKEAVLITLQLLEKLSKATSKPSSSKIIYVVENPSIFSVLMEYKPDCSALCTYGQPKLATFVLMDLLAEENQFYYAGDFDPEGLLIAQSLKQRYGASVIFWNYLEAYYMENLSQVNLSEKRLKKLEKISIKELQPIKKLMEKEKKAVYQEKIFDAHPEIFI</sequence>
<proteinExistence type="predicted"/>
<organism evidence="3 4">
    <name type="scientific">Candidatus Fimimorpha faecalis</name>
    <dbReference type="NCBI Taxonomy" id="2840824"/>
    <lineage>
        <taxon>Bacteria</taxon>
        <taxon>Bacillati</taxon>
        <taxon>Bacillota</taxon>
        <taxon>Clostridia</taxon>
        <taxon>Eubacteriales</taxon>
        <taxon>Candidatus Fimimorpha</taxon>
    </lineage>
</organism>
<dbReference type="InterPro" id="IPR024465">
    <property type="entry name" value="DUF2399"/>
</dbReference>
<dbReference type="EMBL" id="DVHN01000197">
    <property type="protein sequence ID" value="HIR90088.1"/>
    <property type="molecule type" value="Genomic_DNA"/>
</dbReference>
<accession>A0A9D1JEC8</accession>
<evidence type="ECO:0000313" key="4">
    <source>
        <dbReference type="Proteomes" id="UP000824201"/>
    </source>
</evidence>
<dbReference type="InterPro" id="IPR013495">
    <property type="entry name" value="CHP02679"/>
</dbReference>
<dbReference type="SUPFAM" id="SSF56726">
    <property type="entry name" value="DNA topoisomerase IV, alpha subunit"/>
    <property type="match status" value="1"/>
</dbReference>
<dbReference type="Pfam" id="PF11796">
    <property type="entry name" value="DUF3323"/>
    <property type="match status" value="1"/>
</dbReference>
<evidence type="ECO:0000313" key="3">
    <source>
        <dbReference type="EMBL" id="HIR90088.1"/>
    </source>
</evidence>
<dbReference type="AlphaFoldDB" id="A0A9D1JEC8"/>
<dbReference type="Gene3D" id="3.40.1360.10">
    <property type="match status" value="1"/>
</dbReference>
<reference evidence="3" key="2">
    <citation type="journal article" date="2021" name="PeerJ">
        <title>Extensive microbial diversity within the chicken gut microbiome revealed by metagenomics and culture.</title>
        <authorList>
            <person name="Gilroy R."/>
            <person name="Ravi A."/>
            <person name="Getino M."/>
            <person name="Pursley I."/>
            <person name="Horton D.L."/>
            <person name="Alikhan N.F."/>
            <person name="Baker D."/>
            <person name="Gharbi K."/>
            <person name="Hall N."/>
            <person name="Watson M."/>
            <person name="Adriaenssens E.M."/>
            <person name="Foster-Nyarko E."/>
            <person name="Jarju S."/>
            <person name="Secka A."/>
            <person name="Antonio M."/>
            <person name="Oren A."/>
            <person name="Chaudhuri R.R."/>
            <person name="La Ragione R."/>
            <person name="Hildebrand F."/>
            <person name="Pallen M.J."/>
        </authorList>
    </citation>
    <scope>NUCLEOTIDE SEQUENCE</scope>
    <source>
        <strain evidence="3">ChiW13-3771</strain>
    </source>
</reference>
<dbReference type="NCBIfam" id="TIGR02679">
    <property type="entry name" value="TIGR02679 family protein"/>
    <property type="match status" value="1"/>
</dbReference>
<dbReference type="InterPro" id="IPR036078">
    <property type="entry name" value="Spo11/TopoVI_A_sf"/>
</dbReference>
<feature type="domain" description="DUF2399" evidence="1">
    <location>
        <begin position="279"/>
        <end position="425"/>
    </location>
</feature>
<dbReference type="GO" id="GO:0005694">
    <property type="term" value="C:chromosome"/>
    <property type="evidence" value="ECO:0007669"/>
    <property type="project" value="InterPro"/>
</dbReference>
<evidence type="ECO:0000259" key="2">
    <source>
        <dbReference type="Pfam" id="PF11796"/>
    </source>
</evidence>
<dbReference type="InterPro" id="IPR024466">
    <property type="entry name" value="CHP02679_N"/>
</dbReference>
<name>A0A9D1JEC8_9FIRM</name>
<protein>
    <submittedName>
        <fullName evidence="3">TIGR02679 family protein</fullName>
    </submittedName>
</protein>
<reference evidence="3" key="1">
    <citation type="submission" date="2020-10" db="EMBL/GenBank/DDBJ databases">
        <authorList>
            <person name="Gilroy R."/>
        </authorList>
    </citation>
    <scope>NUCLEOTIDE SEQUENCE</scope>
    <source>
        <strain evidence="3">ChiW13-3771</strain>
    </source>
</reference>
<dbReference type="Proteomes" id="UP000824201">
    <property type="component" value="Unassembled WGS sequence"/>
</dbReference>
<gene>
    <name evidence="3" type="ORF">IAC96_14180</name>
</gene>
<evidence type="ECO:0000259" key="1">
    <source>
        <dbReference type="Pfam" id="PF09664"/>
    </source>
</evidence>
<comment type="caution">
    <text evidence="3">The sequence shown here is derived from an EMBL/GenBank/DDBJ whole genome shotgun (WGS) entry which is preliminary data.</text>
</comment>
<feature type="domain" description="Conserved hypothetical protein CHP02679 N terminus" evidence="2">
    <location>
        <begin position="40"/>
        <end position="253"/>
    </location>
</feature>
<dbReference type="Pfam" id="PF09664">
    <property type="entry name" value="DUF2399"/>
    <property type="match status" value="1"/>
</dbReference>
<dbReference type="GO" id="GO:0003677">
    <property type="term" value="F:DNA binding"/>
    <property type="evidence" value="ECO:0007669"/>
    <property type="project" value="InterPro"/>
</dbReference>